<protein>
    <submittedName>
        <fullName evidence="1">Uncharacterized protein</fullName>
    </submittedName>
</protein>
<comment type="caution">
    <text evidence="1">The sequence shown here is derived from an EMBL/GenBank/DDBJ whole genome shotgun (WGS) entry which is preliminary data.</text>
</comment>
<dbReference type="Proteomes" id="UP001152422">
    <property type="component" value="Unassembled WGS sequence"/>
</dbReference>
<gene>
    <name evidence="1" type="ORF">M4L89_01210</name>
</gene>
<name>A0A1B1G6L7_9STAP</name>
<sequence length="114" mass="13222">MQLESDQLKEVKNRISTLETEIEDLKAKYWTIDDKIDSLTKKQEESHSSLFETNNQQNDLLNKIYYQSQAQTEQAQKNEARSIDLQKWLLGALWGLVALVIIFVITSSLNALFM</sequence>
<dbReference type="eggNOG" id="ENOG50303R1">
    <property type="taxonomic scope" value="Bacteria"/>
</dbReference>
<evidence type="ECO:0000313" key="1">
    <source>
        <dbReference type="EMBL" id="MDG0844861.1"/>
    </source>
</evidence>
<keyword evidence="2" id="KW-1185">Reference proteome</keyword>
<evidence type="ECO:0000313" key="2">
    <source>
        <dbReference type="Proteomes" id="UP001152422"/>
    </source>
</evidence>
<organism evidence="1 2">
    <name type="scientific">Staphylococcus equorum</name>
    <dbReference type="NCBI Taxonomy" id="246432"/>
    <lineage>
        <taxon>Bacteria</taxon>
        <taxon>Bacillati</taxon>
        <taxon>Bacillota</taxon>
        <taxon>Bacilli</taxon>
        <taxon>Bacillales</taxon>
        <taxon>Staphylococcaceae</taxon>
        <taxon>Staphylococcus</taxon>
    </lineage>
</organism>
<reference evidence="1" key="1">
    <citation type="submission" date="2022-05" db="EMBL/GenBank/DDBJ databases">
        <title>Comparative genomics of Staphylococcus equorum isolates.</title>
        <authorList>
            <person name="Luelf R.H."/>
        </authorList>
    </citation>
    <scope>NUCLEOTIDE SEQUENCE</scope>
    <source>
        <strain evidence="1">TMW 2.2497</strain>
    </source>
</reference>
<dbReference type="EMBL" id="JAMBQA010000001">
    <property type="protein sequence ID" value="MDG0844861.1"/>
    <property type="molecule type" value="Genomic_DNA"/>
</dbReference>
<proteinExistence type="predicted"/>
<dbReference type="AlphaFoldDB" id="A0A1B1G6L7"/>
<dbReference type="RefSeq" id="WP_002507706.1">
    <property type="nucleotide sequence ID" value="NZ_CP013714.1"/>
</dbReference>
<accession>A0A1B1G6L7</accession>